<evidence type="ECO:0000313" key="6">
    <source>
        <dbReference type="Proteomes" id="UP001193389"/>
    </source>
</evidence>
<comment type="subcellular location">
    <subcellularLocation>
        <location evidence="1">Cell outer membrane</location>
    </subcellularLocation>
</comment>
<feature type="signal peptide" evidence="4">
    <location>
        <begin position="1"/>
        <end position="25"/>
    </location>
</feature>
<evidence type="ECO:0000256" key="2">
    <source>
        <dbReference type="ARBA" id="ARBA00023136"/>
    </source>
</evidence>
<protein>
    <submittedName>
        <fullName evidence="5">TonB-dependent receptor</fullName>
    </submittedName>
</protein>
<dbReference type="Gene3D" id="2.40.170.20">
    <property type="entry name" value="TonB-dependent receptor, beta-barrel domain"/>
    <property type="match status" value="1"/>
</dbReference>
<feature type="chain" id="PRO_5024405557" evidence="4">
    <location>
        <begin position="26"/>
        <end position="591"/>
    </location>
</feature>
<dbReference type="InterPro" id="IPR036942">
    <property type="entry name" value="Beta-barrel_TonB_sf"/>
</dbReference>
<evidence type="ECO:0000313" key="5">
    <source>
        <dbReference type="EMBL" id="BBE17078.1"/>
    </source>
</evidence>
<dbReference type="SUPFAM" id="SSF56935">
    <property type="entry name" value="Porins"/>
    <property type="match status" value="1"/>
</dbReference>
<evidence type="ECO:0000256" key="3">
    <source>
        <dbReference type="ARBA" id="ARBA00023237"/>
    </source>
</evidence>
<name>A0A5K7S6A9_9BACT</name>
<dbReference type="EMBL" id="AP018694">
    <property type="protein sequence ID" value="BBE17078.1"/>
    <property type="molecule type" value="Genomic_DNA"/>
</dbReference>
<organism evidence="5 6">
    <name type="scientific">Aquipluma nitroreducens</name>
    <dbReference type="NCBI Taxonomy" id="2010828"/>
    <lineage>
        <taxon>Bacteria</taxon>
        <taxon>Pseudomonadati</taxon>
        <taxon>Bacteroidota</taxon>
        <taxon>Bacteroidia</taxon>
        <taxon>Marinilabiliales</taxon>
        <taxon>Prolixibacteraceae</taxon>
        <taxon>Aquipluma</taxon>
    </lineage>
</organism>
<reference evidence="5" key="1">
    <citation type="journal article" date="2020" name="Int. J. Syst. Evol. Microbiol.">
        <title>Aquipluma nitroreducens gen. nov. sp. nov., a novel facultatively anaerobic bacterium isolated from a freshwater lake.</title>
        <authorList>
            <person name="Watanabe M."/>
            <person name="Kojima H."/>
            <person name="Fukui M."/>
        </authorList>
    </citation>
    <scope>NUCLEOTIDE SEQUENCE</scope>
    <source>
        <strain evidence="5">MeG22</strain>
    </source>
</reference>
<keyword evidence="5" id="KW-0675">Receptor</keyword>
<dbReference type="AlphaFoldDB" id="A0A5K7S6A9"/>
<keyword evidence="6" id="KW-1185">Reference proteome</keyword>
<gene>
    <name evidence="5" type="ORF">AQPE_1227</name>
</gene>
<dbReference type="RefSeq" id="WP_318350101.1">
    <property type="nucleotide sequence ID" value="NZ_AP018694.1"/>
</dbReference>
<dbReference type="GO" id="GO:0009279">
    <property type="term" value="C:cell outer membrane"/>
    <property type="evidence" value="ECO:0007669"/>
    <property type="project" value="UniProtKB-SubCell"/>
</dbReference>
<dbReference type="Proteomes" id="UP001193389">
    <property type="component" value="Chromosome"/>
</dbReference>
<proteinExistence type="predicted"/>
<evidence type="ECO:0000256" key="4">
    <source>
        <dbReference type="SAM" id="SignalP"/>
    </source>
</evidence>
<dbReference type="KEGG" id="anf:AQPE_1227"/>
<keyword evidence="4" id="KW-0732">Signal</keyword>
<keyword evidence="3" id="KW-0998">Cell outer membrane</keyword>
<accession>A0A5K7S6A9</accession>
<keyword evidence="2" id="KW-0472">Membrane</keyword>
<sequence>MKKQQYLAVSLLALGLLMGAGNAMAQKDSLKLKQEVEVVKAYQPSILDAQKINDIPQIKPEQTEAPTFDYSIFSKPVFSTFDPTPVAAAKMVGDPKEPMGLGLLKLGFGNYLTPYGELFFNAQPTKKSNFGMHFSHLSSSGKVKLLNEDLVKAPESENTAEIFGKKFFRKSTLSGSLAFDRKAFTYYGYAGDRLSDALKEEMIPHYQDKQYFSKGSATVHLKSETLSTAELNYDFGAKYHYFISKTGQTEHEVVLSGDVSKNIDNALGLLSASLTVYKADSIMNRFYSEFGKKQQTILRANPSVMWSTENASLQLGLNTAMILDIDTDADFKIWPKVKAEWSPVPQVLTLFAGVDGHLQHNTYSSIAAENPYADPYHDVANTNYKYIVSGGFKGKLTSKTNYVAEASWSAIEKQHFYITQGSQIYNQSSTYRRLNNTFDWVYDDVNILRLSAEVMHSVSDNFSVHLLGNYYSYDLKTQQKAWQMPNFDITISGIYKPMEQLKFTTDIFVIGSRSALIRDFSNLSLFSSAIISDNEIQLDPIIDLNVGAEYQFSPKLNFFAKLNNFGFQKYEQWLGYTNKGLNWMAGISYSF</sequence>
<evidence type="ECO:0000256" key="1">
    <source>
        <dbReference type="ARBA" id="ARBA00004442"/>
    </source>
</evidence>